<dbReference type="CDD" id="cd00590">
    <property type="entry name" value="RRM_SF"/>
    <property type="match status" value="1"/>
</dbReference>
<dbReference type="AlphaFoldDB" id="A0A9P9DYS7"/>
<name>A0A9P9DYS7_9HYPO</name>
<gene>
    <name evidence="2" type="ORF">EDB81DRAFT_907762</name>
</gene>
<dbReference type="InterPro" id="IPR012677">
    <property type="entry name" value="Nucleotide-bd_a/b_plait_sf"/>
</dbReference>
<protein>
    <recommendedName>
        <fullName evidence="4">RRM domain-containing protein</fullName>
    </recommendedName>
</protein>
<feature type="region of interest" description="Disordered" evidence="1">
    <location>
        <begin position="100"/>
        <end position="130"/>
    </location>
</feature>
<comment type="caution">
    <text evidence="2">The sequence shown here is derived from an EMBL/GenBank/DDBJ whole genome shotgun (WGS) entry which is preliminary data.</text>
</comment>
<accession>A0A9P9DYS7</accession>
<sequence length="252" mass="27046">MARRNAEFENKIEVARRSGRLLSAHGIDYRAPLAAFQSACLNRFSDPGTVKFFWRETDAAWKRNPGFAMIEFESITHRDRAFAELEGFVFRGRPVTPKVASKRAHQPFHLRTQSAASTSAAPTTTTTTTTTIAEDLPTAASTIAAPTAATAASTTPTTVAATSAAPLTATPTTTLAVGPDLPAPTIAASTTAAPIAWQANRSSRVNRPFIIDFDDEDPLATAPTPITRQRSRGSRVGKQFIIDISDDTDDSQ</sequence>
<evidence type="ECO:0000313" key="3">
    <source>
        <dbReference type="Proteomes" id="UP000738349"/>
    </source>
</evidence>
<organism evidence="2 3">
    <name type="scientific">Dactylonectria macrodidyma</name>
    <dbReference type="NCBI Taxonomy" id="307937"/>
    <lineage>
        <taxon>Eukaryota</taxon>
        <taxon>Fungi</taxon>
        <taxon>Dikarya</taxon>
        <taxon>Ascomycota</taxon>
        <taxon>Pezizomycotina</taxon>
        <taxon>Sordariomycetes</taxon>
        <taxon>Hypocreomycetidae</taxon>
        <taxon>Hypocreales</taxon>
        <taxon>Nectriaceae</taxon>
        <taxon>Dactylonectria</taxon>
    </lineage>
</organism>
<evidence type="ECO:0000313" key="2">
    <source>
        <dbReference type="EMBL" id="KAH7127452.1"/>
    </source>
</evidence>
<dbReference type="OrthoDB" id="10587932at2759"/>
<feature type="compositionally biased region" description="Low complexity" evidence="1">
    <location>
        <begin position="112"/>
        <end position="130"/>
    </location>
</feature>
<reference evidence="2" key="1">
    <citation type="journal article" date="2021" name="Nat. Commun.">
        <title>Genetic determinants of endophytism in the Arabidopsis root mycobiome.</title>
        <authorList>
            <person name="Mesny F."/>
            <person name="Miyauchi S."/>
            <person name="Thiergart T."/>
            <person name="Pickel B."/>
            <person name="Atanasova L."/>
            <person name="Karlsson M."/>
            <person name="Huettel B."/>
            <person name="Barry K.W."/>
            <person name="Haridas S."/>
            <person name="Chen C."/>
            <person name="Bauer D."/>
            <person name="Andreopoulos W."/>
            <person name="Pangilinan J."/>
            <person name="LaButti K."/>
            <person name="Riley R."/>
            <person name="Lipzen A."/>
            <person name="Clum A."/>
            <person name="Drula E."/>
            <person name="Henrissat B."/>
            <person name="Kohler A."/>
            <person name="Grigoriev I.V."/>
            <person name="Martin F.M."/>
            <person name="Hacquard S."/>
        </authorList>
    </citation>
    <scope>NUCLEOTIDE SEQUENCE</scope>
    <source>
        <strain evidence="2">MPI-CAGE-AT-0147</strain>
    </source>
</reference>
<evidence type="ECO:0000256" key="1">
    <source>
        <dbReference type="SAM" id="MobiDB-lite"/>
    </source>
</evidence>
<dbReference type="Gene3D" id="3.30.70.330">
    <property type="match status" value="1"/>
</dbReference>
<proteinExistence type="predicted"/>
<evidence type="ECO:0008006" key="4">
    <source>
        <dbReference type="Google" id="ProtNLM"/>
    </source>
</evidence>
<feature type="region of interest" description="Disordered" evidence="1">
    <location>
        <begin position="220"/>
        <end position="252"/>
    </location>
</feature>
<dbReference type="InterPro" id="IPR035979">
    <property type="entry name" value="RBD_domain_sf"/>
</dbReference>
<keyword evidence="3" id="KW-1185">Reference proteome</keyword>
<dbReference type="GO" id="GO:0003676">
    <property type="term" value="F:nucleic acid binding"/>
    <property type="evidence" value="ECO:0007669"/>
    <property type="project" value="InterPro"/>
</dbReference>
<dbReference type="Proteomes" id="UP000738349">
    <property type="component" value="Unassembled WGS sequence"/>
</dbReference>
<dbReference type="SUPFAM" id="SSF54928">
    <property type="entry name" value="RNA-binding domain, RBD"/>
    <property type="match status" value="1"/>
</dbReference>
<dbReference type="EMBL" id="JAGMUV010000019">
    <property type="protein sequence ID" value="KAH7127452.1"/>
    <property type="molecule type" value="Genomic_DNA"/>
</dbReference>